<dbReference type="EnsemblPlants" id="OBART08G15590.1">
    <property type="protein sequence ID" value="OBART08G15590.1"/>
    <property type="gene ID" value="OBART08G15590"/>
</dbReference>
<evidence type="ECO:0000256" key="1">
    <source>
        <dbReference type="SAM" id="MobiDB-lite"/>
    </source>
</evidence>
<organism evidence="2">
    <name type="scientific">Oryza barthii</name>
    <dbReference type="NCBI Taxonomy" id="65489"/>
    <lineage>
        <taxon>Eukaryota</taxon>
        <taxon>Viridiplantae</taxon>
        <taxon>Streptophyta</taxon>
        <taxon>Embryophyta</taxon>
        <taxon>Tracheophyta</taxon>
        <taxon>Spermatophyta</taxon>
        <taxon>Magnoliopsida</taxon>
        <taxon>Liliopsida</taxon>
        <taxon>Poales</taxon>
        <taxon>Poaceae</taxon>
        <taxon>BOP clade</taxon>
        <taxon>Oryzoideae</taxon>
        <taxon>Oryzeae</taxon>
        <taxon>Oryzinae</taxon>
        <taxon>Oryza</taxon>
    </lineage>
</organism>
<dbReference type="Proteomes" id="UP000026960">
    <property type="component" value="Chromosome 8"/>
</dbReference>
<evidence type="ECO:0000313" key="2">
    <source>
        <dbReference type="EnsemblPlants" id="OBART08G15590.1"/>
    </source>
</evidence>
<dbReference type="AlphaFoldDB" id="A0A0D3H0I5"/>
<feature type="region of interest" description="Disordered" evidence="1">
    <location>
        <begin position="65"/>
        <end position="118"/>
    </location>
</feature>
<feature type="compositionally biased region" description="Basic residues" evidence="1">
    <location>
        <begin position="107"/>
        <end position="118"/>
    </location>
</feature>
<accession>A0A0D3H0I5</accession>
<keyword evidence="3" id="KW-1185">Reference proteome</keyword>
<dbReference type="HOGENOM" id="CLU_2076691_0_0_1"/>
<proteinExistence type="predicted"/>
<feature type="compositionally biased region" description="Low complexity" evidence="1">
    <location>
        <begin position="87"/>
        <end position="104"/>
    </location>
</feature>
<evidence type="ECO:0000313" key="3">
    <source>
        <dbReference type="Proteomes" id="UP000026960"/>
    </source>
</evidence>
<reference evidence="2" key="2">
    <citation type="submission" date="2015-03" db="UniProtKB">
        <authorList>
            <consortium name="EnsemblPlants"/>
        </authorList>
    </citation>
    <scope>IDENTIFICATION</scope>
</reference>
<reference evidence="2" key="1">
    <citation type="journal article" date="2009" name="Rice">
        <title>De Novo Next Generation Sequencing of Plant Genomes.</title>
        <authorList>
            <person name="Rounsley S."/>
            <person name="Marri P.R."/>
            <person name="Yu Y."/>
            <person name="He R."/>
            <person name="Sisneros N."/>
            <person name="Goicoechea J.L."/>
            <person name="Lee S.J."/>
            <person name="Angelova A."/>
            <person name="Kudrna D."/>
            <person name="Luo M."/>
            <person name="Affourtit J."/>
            <person name="Desany B."/>
            <person name="Knight J."/>
            <person name="Niazi F."/>
            <person name="Egholm M."/>
            <person name="Wing R.A."/>
        </authorList>
    </citation>
    <scope>NUCLEOTIDE SEQUENCE [LARGE SCALE GENOMIC DNA]</scope>
    <source>
        <strain evidence="2">cv. IRGC 105608</strain>
    </source>
</reference>
<dbReference type="PaxDb" id="65489-OBART08G15590.1"/>
<sequence>MERQRRVEKELGGKIKQCGDEEWLRALSTIPKGDGAQWKASVIEEDGKRAPHCLSSSPLLHAAAPLPCSPSSVEGVGGNRSTPPLLAPSAPRSHPRPSSALPLHVVGGRRQRRRHELG</sequence>
<name>A0A0D3H0I5_9ORYZ</name>
<protein>
    <submittedName>
        <fullName evidence="2">Uncharacterized protein</fullName>
    </submittedName>
</protein>
<dbReference type="Gramene" id="OBART08G15590.1">
    <property type="protein sequence ID" value="OBART08G15590.1"/>
    <property type="gene ID" value="OBART08G15590"/>
</dbReference>